<sequence>MESGNSKTVLTINDEEMHFSGVDSLKSYLQEELDSWKWLRDMKVFGAISNDLYNKFVLHHISPLMNKIEGGADGGAEFAIKDLRFPYIKSDSEDGQLITRGRHEQGNVVGLFLVIYLCPEYQELIRKSPAIKSFVEDGQYSYEQAFALKLVMADIDFGSLSCDARVGANDELVERFSQRVKESYSALDEFEEDVKLRLAYIESTYEKRFSQIDHNLKRRIERYKSFSSDVKADTGKKLSDAQQDLKSAKDAYHDQVDLDASVQYWSHRLTTHTRAKYLWLFAVICFMGITFFGLISYYGYGAVSGLSKSLHSVSLPLTTEPQIASVSESAKSGAEVVDATKPVNVSENKMLLGRTTSELSLAMADLVGAALALTLFGVLIRIGLRQFNSHSHCALDASERVTFVKTYLALLGEGKLKSDEDRRVILESLFRTSQPGVATEIPFSSPIELILKTIGDKRV</sequence>
<dbReference type="RefSeq" id="WP_236300383.1">
    <property type="nucleotide sequence ID" value="NZ_WKEB01000002.1"/>
</dbReference>
<dbReference type="AlphaFoldDB" id="A0AAW5A9T2"/>
<keyword evidence="1" id="KW-1133">Transmembrane helix</keyword>
<dbReference type="Proteomes" id="UP000814172">
    <property type="component" value="Unassembled WGS sequence"/>
</dbReference>
<evidence type="ECO:0000313" key="2">
    <source>
        <dbReference type="EMBL" id="MCF5059179.1"/>
    </source>
</evidence>
<keyword evidence="1" id="KW-0812">Transmembrane</keyword>
<evidence type="ECO:0000313" key="3">
    <source>
        <dbReference type="Proteomes" id="UP000814172"/>
    </source>
</evidence>
<accession>A0AAW5A9T2</accession>
<dbReference type="EMBL" id="WKEW01000076">
    <property type="protein sequence ID" value="MCF5059179.1"/>
    <property type="molecule type" value="Genomic_DNA"/>
</dbReference>
<reference evidence="2 3" key="1">
    <citation type="submission" date="2019-11" db="EMBL/GenBank/DDBJ databases">
        <title>Epiphytic Pseudomonas syringae from cherry orchards.</title>
        <authorList>
            <person name="Hulin M.T."/>
        </authorList>
    </citation>
    <scope>NUCLEOTIDE SEQUENCE [LARGE SCALE GENOMIC DNA]</scope>
    <source>
        <strain evidence="2 3">PA-6-9F</strain>
    </source>
</reference>
<name>A0AAW5A9T2_9PSED</name>
<feature type="transmembrane region" description="Helical" evidence="1">
    <location>
        <begin position="359"/>
        <end position="380"/>
    </location>
</feature>
<organism evidence="2 3">
    <name type="scientific">Pseudomonas proteolytica</name>
    <dbReference type="NCBI Taxonomy" id="219574"/>
    <lineage>
        <taxon>Bacteria</taxon>
        <taxon>Pseudomonadati</taxon>
        <taxon>Pseudomonadota</taxon>
        <taxon>Gammaproteobacteria</taxon>
        <taxon>Pseudomonadales</taxon>
        <taxon>Pseudomonadaceae</taxon>
        <taxon>Pseudomonas</taxon>
    </lineage>
</organism>
<evidence type="ECO:0000256" key="1">
    <source>
        <dbReference type="SAM" id="Phobius"/>
    </source>
</evidence>
<feature type="transmembrane region" description="Helical" evidence="1">
    <location>
        <begin position="277"/>
        <end position="300"/>
    </location>
</feature>
<protein>
    <submittedName>
        <fullName evidence="2">Uncharacterized protein</fullName>
    </submittedName>
</protein>
<keyword evidence="1" id="KW-0472">Membrane</keyword>
<proteinExistence type="predicted"/>
<comment type="caution">
    <text evidence="2">The sequence shown here is derived from an EMBL/GenBank/DDBJ whole genome shotgun (WGS) entry which is preliminary data.</text>
</comment>
<keyword evidence="3" id="KW-1185">Reference proteome</keyword>
<gene>
    <name evidence="2" type="ORF">GIW75_19730</name>
</gene>